<evidence type="ECO:0000256" key="2">
    <source>
        <dbReference type="ARBA" id="ARBA00022840"/>
    </source>
</evidence>
<protein>
    <recommendedName>
        <fullName evidence="5">Kinesin motor domain-containing protein</fullName>
    </recommendedName>
</protein>
<organism evidence="6 7">
    <name type="scientific">Papaver atlanticum</name>
    <dbReference type="NCBI Taxonomy" id="357466"/>
    <lineage>
        <taxon>Eukaryota</taxon>
        <taxon>Viridiplantae</taxon>
        <taxon>Streptophyta</taxon>
        <taxon>Embryophyta</taxon>
        <taxon>Tracheophyta</taxon>
        <taxon>Spermatophyta</taxon>
        <taxon>Magnoliopsida</taxon>
        <taxon>Ranunculales</taxon>
        <taxon>Papaveraceae</taxon>
        <taxon>Papaveroideae</taxon>
        <taxon>Papaver</taxon>
    </lineage>
</organism>
<dbReference type="EMBL" id="JAJJMB010009125">
    <property type="protein sequence ID" value="KAI3916296.1"/>
    <property type="molecule type" value="Genomic_DNA"/>
</dbReference>
<keyword evidence="2" id="KW-0067">ATP-binding</keyword>
<evidence type="ECO:0000259" key="5">
    <source>
        <dbReference type="PROSITE" id="PS50067"/>
    </source>
</evidence>
<dbReference type="PROSITE" id="PS00411">
    <property type="entry name" value="KINESIN_MOTOR_1"/>
    <property type="match status" value="1"/>
</dbReference>
<keyword evidence="7" id="KW-1185">Reference proteome</keyword>
<comment type="caution">
    <text evidence="4">Lacks conserved residue(s) required for the propagation of feature annotation.</text>
</comment>
<dbReference type="InterPro" id="IPR027417">
    <property type="entry name" value="P-loop_NTPase"/>
</dbReference>
<sequence>SKTSRRNCLKRHELKVTSDYIRLTIESCLHENSTHVKSFVATLDLVDLAGSERAAQTKTDGTRLKEGSHINRSLLTLMIVIRKISTGGRLGHVPYRDSKLTRILQPSVEGNCRTASICTMSPALSHMEQSQNTLSFASSVKEVKNTARVNMVRANPPGAMSSLVHMCLNYQGNMKDSFDVHRGRLLQMHLLKFNLLTH</sequence>
<dbReference type="Gene3D" id="3.40.850.10">
    <property type="entry name" value="Kinesin motor domain"/>
    <property type="match status" value="1"/>
</dbReference>
<dbReference type="GO" id="GO:0005524">
    <property type="term" value="F:ATP binding"/>
    <property type="evidence" value="ECO:0007669"/>
    <property type="project" value="UniProtKB-KW"/>
</dbReference>
<dbReference type="GO" id="GO:0003777">
    <property type="term" value="F:microtubule motor activity"/>
    <property type="evidence" value="ECO:0007669"/>
    <property type="project" value="InterPro"/>
</dbReference>
<dbReference type="InterPro" id="IPR027640">
    <property type="entry name" value="Kinesin-like_fam"/>
</dbReference>
<evidence type="ECO:0000313" key="6">
    <source>
        <dbReference type="EMBL" id="KAI3916296.1"/>
    </source>
</evidence>
<dbReference type="GO" id="GO:0008017">
    <property type="term" value="F:microtubule binding"/>
    <property type="evidence" value="ECO:0007669"/>
    <property type="project" value="InterPro"/>
</dbReference>
<keyword evidence="3" id="KW-0505">Motor protein</keyword>
<dbReference type="InterPro" id="IPR036961">
    <property type="entry name" value="Kinesin_motor_dom_sf"/>
</dbReference>
<feature type="domain" description="Kinesin motor" evidence="5">
    <location>
        <begin position="1"/>
        <end position="143"/>
    </location>
</feature>
<evidence type="ECO:0000256" key="4">
    <source>
        <dbReference type="PROSITE-ProRule" id="PRU00283"/>
    </source>
</evidence>
<keyword evidence="1" id="KW-0547">Nucleotide-binding</keyword>
<dbReference type="InterPro" id="IPR001752">
    <property type="entry name" value="Kinesin_motor_dom"/>
</dbReference>
<dbReference type="Proteomes" id="UP001202328">
    <property type="component" value="Unassembled WGS sequence"/>
</dbReference>
<reference evidence="6" key="1">
    <citation type="submission" date="2022-04" db="EMBL/GenBank/DDBJ databases">
        <title>A functionally conserved STORR gene fusion in Papaver species that diverged 16.8 million years ago.</title>
        <authorList>
            <person name="Catania T."/>
        </authorList>
    </citation>
    <scope>NUCLEOTIDE SEQUENCE</scope>
    <source>
        <strain evidence="6">S-188037</strain>
    </source>
</reference>
<comment type="similarity">
    <text evidence="4">Belongs to the TRAFAC class myosin-kinesin ATPase superfamily. Kinesin family.</text>
</comment>
<feature type="non-terminal residue" evidence="6">
    <location>
        <position position="1"/>
    </location>
</feature>
<dbReference type="SMART" id="SM00129">
    <property type="entry name" value="KISc"/>
    <property type="match status" value="1"/>
</dbReference>
<dbReference type="PROSITE" id="PS50067">
    <property type="entry name" value="KINESIN_MOTOR_2"/>
    <property type="match status" value="1"/>
</dbReference>
<evidence type="ECO:0000313" key="7">
    <source>
        <dbReference type="Proteomes" id="UP001202328"/>
    </source>
</evidence>
<evidence type="ECO:0000256" key="1">
    <source>
        <dbReference type="ARBA" id="ARBA00022741"/>
    </source>
</evidence>
<dbReference type="InterPro" id="IPR019821">
    <property type="entry name" value="Kinesin_motor_CS"/>
</dbReference>
<name>A0AAD4SPT6_9MAGN</name>
<dbReference type="SUPFAM" id="SSF52540">
    <property type="entry name" value="P-loop containing nucleoside triphosphate hydrolases"/>
    <property type="match status" value="1"/>
</dbReference>
<gene>
    <name evidence="6" type="ORF">MKW98_004737</name>
</gene>
<proteinExistence type="inferred from homology"/>
<evidence type="ECO:0000256" key="3">
    <source>
        <dbReference type="ARBA" id="ARBA00023175"/>
    </source>
</evidence>
<dbReference type="Pfam" id="PF00225">
    <property type="entry name" value="Kinesin"/>
    <property type="match status" value="1"/>
</dbReference>
<comment type="caution">
    <text evidence="6">The sequence shown here is derived from an EMBL/GenBank/DDBJ whole genome shotgun (WGS) entry which is preliminary data.</text>
</comment>
<dbReference type="GO" id="GO:0007018">
    <property type="term" value="P:microtubule-based movement"/>
    <property type="evidence" value="ECO:0007669"/>
    <property type="project" value="InterPro"/>
</dbReference>
<dbReference type="PANTHER" id="PTHR47968">
    <property type="entry name" value="CENTROMERE PROTEIN E"/>
    <property type="match status" value="1"/>
</dbReference>
<dbReference type="AlphaFoldDB" id="A0AAD4SPT6"/>
<dbReference type="PRINTS" id="PR00380">
    <property type="entry name" value="KINESINHEAVY"/>
</dbReference>
<dbReference type="PANTHER" id="PTHR47968:SF39">
    <property type="entry name" value="KINESIN-LIKE PROTEIN KIN-7B"/>
    <property type="match status" value="1"/>
</dbReference>
<accession>A0AAD4SPT6</accession>